<dbReference type="NCBIfam" id="TIGR04408">
    <property type="entry name" value="LptG_lptG"/>
    <property type="match status" value="1"/>
</dbReference>
<keyword evidence="5 6" id="KW-0472">Membrane</keyword>
<keyword evidence="2" id="KW-1003">Cell membrane</keyword>
<evidence type="ECO:0000256" key="4">
    <source>
        <dbReference type="ARBA" id="ARBA00022989"/>
    </source>
</evidence>
<keyword evidence="4 6" id="KW-1133">Transmembrane helix</keyword>
<keyword evidence="3 6" id="KW-0812">Transmembrane</keyword>
<name>A0A1I6LBJ1_9SPHN</name>
<keyword evidence="8" id="KW-1185">Reference proteome</keyword>
<dbReference type="PANTHER" id="PTHR33529:SF2">
    <property type="entry name" value="LIPOPOLYSACCHARIDE EXPORT SYSTEM PERMEASE PROTEIN LPTG"/>
    <property type="match status" value="1"/>
</dbReference>
<feature type="transmembrane region" description="Helical" evidence="6">
    <location>
        <begin position="337"/>
        <end position="360"/>
    </location>
</feature>
<dbReference type="OrthoDB" id="9798468at2"/>
<dbReference type="PANTHER" id="PTHR33529">
    <property type="entry name" value="SLR0882 PROTEIN-RELATED"/>
    <property type="match status" value="1"/>
</dbReference>
<gene>
    <name evidence="7" type="ORF">SAMN05192580_2545</name>
</gene>
<dbReference type="EMBL" id="FOZG01000002">
    <property type="protein sequence ID" value="SFS00852.1"/>
    <property type="molecule type" value="Genomic_DNA"/>
</dbReference>
<feature type="transmembrane region" description="Helical" evidence="6">
    <location>
        <begin position="108"/>
        <end position="125"/>
    </location>
</feature>
<evidence type="ECO:0000313" key="8">
    <source>
        <dbReference type="Proteomes" id="UP000198824"/>
    </source>
</evidence>
<evidence type="ECO:0000256" key="2">
    <source>
        <dbReference type="ARBA" id="ARBA00022475"/>
    </source>
</evidence>
<dbReference type="GO" id="GO:0043190">
    <property type="term" value="C:ATP-binding cassette (ABC) transporter complex"/>
    <property type="evidence" value="ECO:0007669"/>
    <property type="project" value="InterPro"/>
</dbReference>
<evidence type="ECO:0000256" key="5">
    <source>
        <dbReference type="ARBA" id="ARBA00023136"/>
    </source>
</evidence>
<evidence type="ECO:0000256" key="1">
    <source>
        <dbReference type="ARBA" id="ARBA00004651"/>
    </source>
</evidence>
<comment type="subcellular location">
    <subcellularLocation>
        <location evidence="1">Cell membrane</location>
        <topology evidence="1">Multi-pass membrane protein</topology>
    </subcellularLocation>
</comment>
<protein>
    <submittedName>
        <fullName evidence="7">Lipopolysaccharide export system permease protein</fullName>
    </submittedName>
</protein>
<dbReference type="STRING" id="1166337.SAMN05192580_2545"/>
<dbReference type="RefSeq" id="WP_093315072.1">
    <property type="nucleotide sequence ID" value="NZ_FOZG01000002.1"/>
</dbReference>
<dbReference type="Pfam" id="PF03739">
    <property type="entry name" value="LptF_LptG"/>
    <property type="match status" value="1"/>
</dbReference>
<reference evidence="7 8" key="1">
    <citation type="submission" date="2016-10" db="EMBL/GenBank/DDBJ databases">
        <authorList>
            <person name="de Groot N.N."/>
        </authorList>
    </citation>
    <scope>NUCLEOTIDE SEQUENCE [LARGE SCALE GENOMIC DNA]</scope>
    <source>
        <strain evidence="7 8">S5-249</strain>
    </source>
</reference>
<dbReference type="AlphaFoldDB" id="A0A1I6LBJ1"/>
<organism evidence="7 8">
    <name type="scientific">Sphingomonas jatrophae</name>
    <dbReference type="NCBI Taxonomy" id="1166337"/>
    <lineage>
        <taxon>Bacteria</taxon>
        <taxon>Pseudomonadati</taxon>
        <taxon>Pseudomonadota</taxon>
        <taxon>Alphaproteobacteria</taxon>
        <taxon>Sphingomonadales</taxon>
        <taxon>Sphingomonadaceae</taxon>
        <taxon>Sphingomonas</taxon>
    </lineage>
</organism>
<dbReference type="InterPro" id="IPR005495">
    <property type="entry name" value="LptG/LptF_permease"/>
</dbReference>
<dbReference type="GO" id="GO:0055085">
    <property type="term" value="P:transmembrane transport"/>
    <property type="evidence" value="ECO:0007669"/>
    <property type="project" value="InterPro"/>
</dbReference>
<dbReference type="Proteomes" id="UP000198824">
    <property type="component" value="Unassembled WGS sequence"/>
</dbReference>
<dbReference type="InterPro" id="IPR030923">
    <property type="entry name" value="LptG"/>
</dbReference>
<proteinExistence type="predicted"/>
<dbReference type="GO" id="GO:0015920">
    <property type="term" value="P:lipopolysaccharide transport"/>
    <property type="evidence" value="ECO:0007669"/>
    <property type="project" value="TreeGrafter"/>
</dbReference>
<evidence type="ECO:0000256" key="6">
    <source>
        <dbReference type="SAM" id="Phobius"/>
    </source>
</evidence>
<feature type="transmembrane region" description="Helical" evidence="6">
    <location>
        <begin position="282"/>
        <end position="301"/>
    </location>
</feature>
<feature type="transmembrane region" description="Helical" evidence="6">
    <location>
        <begin position="72"/>
        <end position="88"/>
    </location>
</feature>
<accession>A0A1I6LBJ1</accession>
<feature type="transmembrane region" description="Helical" evidence="6">
    <location>
        <begin position="308"/>
        <end position="325"/>
    </location>
</feature>
<sequence length="364" mass="38579">MNIAFFPSATITRYMARRFLMTSASVLGALVLVLLTLDLLGESGKVLAYRGNGDAELWRYAGLRLPQIIQRFLPFAVLLGTLICFASLNQNSEIISMKAGGVSAHQILAPLVLASLGIAVASFAFNDRIVSRATAALSAWEAADYGPVPRDRGIVSNVWVRDGDDLIHADTASGRGNAVRLTGVTVYERDGGRLVSILTGAQGVRAGSGWRVAQASRFDVASGKVIAVPAAEIGRGITPDRFTLADVDPEGRSFIGLADAIDELEKAGRPVGALRSVLWHKISGPLSAVLMPLLGAVAAFGLARSGRLFVRLVIGMGLGFAYFVADNFALAMGNLGAYPPLLAAWAPFVLFLLIGETILIRTEE</sequence>
<evidence type="ECO:0000313" key="7">
    <source>
        <dbReference type="EMBL" id="SFS00852.1"/>
    </source>
</evidence>
<evidence type="ECO:0000256" key="3">
    <source>
        <dbReference type="ARBA" id="ARBA00022692"/>
    </source>
</evidence>